<dbReference type="AlphaFoldDB" id="A0A4D7ARE6"/>
<evidence type="ECO:0000313" key="2">
    <source>
        <dbReference type="Proteomes" id="UP000298642"/>
    </source>
</evidence>
<accession>A0A4D7ARE6</accession>
<name>A0A4D7ARE6_9FIRM</name>
<sequence>MGYDVSFHPISPEEMREWYFTPLSWVQQGQEEKVLALAAQHGMEDFYAEKYLDTLRVGAGTEPDELFDKSHGFYIAVIQGFFRDYYYTRGSAFSFLVEEKPEYARYFTPWAQVTPTAFPNPAENQIIENYCSGVYLSPKQVTQLLRDLEQDPKVLEDLEGLWSNGQLAVLKKALTAAAELGVGLLEATEVVEPNPIRPNESTSYSNLYHCDRDGVHLYIDTVSTQLADVIGKSEEQA</sequence>
<reference evidence="2" key="1">
    <citation type="submission" date="2018-12" db="EMBL/GenBank/DDBJ databases">
        <title>Dusodibacter welbiota gen. nov., sp. nov., isolated from human faeces and emended description of the Oscillibacter genus.</title>
        <authorList>
            <person name="Le Roy T."/>
            <person name="Van der Smissen P."/>
            <person name="Delzenne N."/>
            <person name="Muccioli G."/>
            <person name="Collet J.F."/>
            <person name="Cani P.D."/>
        </authorList>
    </citation>
    <scope>NUCLEOTIDE SEQUENCE [LARGE SCALE GENOMIC DNA]</scope>
    <source>
        <strain evidence="2">J115</strain>
    </source>
</reference>
<gene>
    <name evidence="1" type="ORF">EIO64_03830</name>
</gene>
<dbReference type="KEGG" id="obj:EIO64_03830"/>
<protein>
    <submittedName>
        <fullName evidence="1">Uncharacterized protein</fullName>
    </submittedName>
</protein>
<keyword evidence="2" id="KW-1185">Reference proteome</keyword>
<proteinExistence type="predicted"/>
<dbReference type="RefSeq" id="WP_119311440.1">
    <property type="nucleotide sequence ID" value="NZ_CP034413.3"/>
</dbReference>
<dbReference type="GeneID" id="89522305"/>
<organism evidence="1 2">
    <name type="scientific">Dysosmobacter welbionis</name>
    <dbReference type="NCBI Taxonomy" id="2093857"/>
    <lineage>
        <taxon>Bacteria</taxon>
        <taxon>Bacillati</taxon>
        <taxon>Bacillota</taxon>
        <taxon>Clostridia</taxon>
        <taxon>Eubacteriales</taxon>
        <taxon>Oscillospiraceae</taxon>
        <taxon>Dysosmobacter</taxon>
    </lineage>
</organism>
<dbReference type="Proteomes" id="UP000298642">
    <property type="component" value="Chromosome"/>
</dbReference>
<evidence type="ECO:0000313" key="1">
    <source>
        <dbReference type="EMBL" id="QCI58456.1"/>
    </source>
</evidence>
<dbReference type="EMBL" id="CP034413">
    <property type="protein sequence ID" value="QCI58456.1"/>
    <property type="molecule type" value="Genomic_DNA"/>
</dbReference>